<evidence type="ECO:0000313" key="3">
    <source>
        <dbReference type="Proteomes" id="UP000193577"/>
    </source>
</evidence>
<dbReference type="Pfam" id="PF20408">
    <property type="entry name" value="Abhydrolase_11"/>
    <property type="match status" value="1"/>
</dbReference>
<dbReference type="PANTHER" id="PTHR13136">
    <property type="entry name" value="TESTIS DEVELOPMENT PROTEIN PRTD"/>
    <property type="match status" value="1"/>
</dbReference>
<dbReference type="Gene3D" id="3.40.50.1820">
    <property type="entry name" value="alpha/beta hydrolase"/>
    <property type="match status" value="1"/>
</dbReference>
<dbReference type="RefSeq" id="WP_085305744.1">
    <property type="nucleotide sequence ID" value="NZ_AP022594.1"/>
</dbReference>
<dbReference type="InterPro" id="IPR046879">
    <property type="entry name" value="KANL3/Tex30_Abhydrolase"/>
</dbReference>
<sequence length="209" mass="21864">MSLADIDGVAHRPDGTPAGVVLLTHGAGGNRDAPLLQRVCATWADHGWLAIRYNLPFRRRRPSGPPSGSATGDQDGVRGALAWARTQADGPLIAGGHSYGGRMTSMVATDAGTPLDVLSLFSYPLHPPGKPERSRTGHLEAIRVATVFVHGGKDPFGSLDELHAAAALIPARTELVEIADARHDLASKTLDVAELAVAAARRLAARPGD</sequence>
<dbReference type="OrthoDB" id="652634at2"/>
<dbReference type="InterPro" id="IPR029058">
    <property type="entry name" value="AB_hydrolase_fold"/>
</dbReference>
<gene>
    <name evidence="2" type="ORF">B8W67_19290</name>
</gene>
<feature type="domain" description="KANL3/Tex30 alpha/beta hydrolase-like" evidence="1">
    <location>
        <begin position="20"/>
        <end position="189"/>
    </location>
</feature>
<dbReference type="PANTHER" id="PTHR13136:SF11">
    <property type="entry name" value="TESTIS-EXPRESSED PROTEIN 30"/>
    <property type="match status" value="1"/>
</dbReference>
<comment type="caution">
    <text evidence="2">The sequence shown here is derived from an EMBL/GenBank/DDBJ whole genome shotgun (WGS) entry which is preliminary data.</text>
</comment>
<protein>
    <submittedName>
        <fullName evidence="2">Alpha/beta hydrolase</fullName>
    </submittedName>
</protein>
<dbReference type="Proteomes" id="UP000193577">
    <property type="component" value="Unassembled WGS sequence"/>
</dbReference>
<dbReference type="GO" id="GO:0016787">
    <property type="term" value="F:hydrolase activity"/>
    <property type="evidence" value="ECO:0007669"/>
    <property type="project" value="UniProtKB-KW"/>
</dbReference>
<reference evidence="2 3" key="1">
    <citation type="submission" date="2017-04" db="EMBL/GenBank/DDBJ databases">
        <title>The new phylogeny of genus Mycobacterium.</title>
        <authorList>
            <person name="Tortoli E."/>
            <person name="Trovato A."/>
            <person name="Cirillo D.M."/>
        </authorList>
    </citation>
    <scope>NUCLEOTIDE SEQUENCE [LARGE SCALE GENOMIC DNA]</scope>
    <source>
        <strain evidence="2 3">KCTC 19819</strain>
    </source>
</reference>
<dbReference type="SUPFAM" id="SSF53474">
    <property type="entry name" value="alpha/beta-Hydrolases"/>
    <property type="match status" value="1"/>
</dbReference>
<evidence type="ECO:0000313" key="2">
    <source>
        <dbReference type="EMBL" id="OSC24887.1"/>
    </source>
</evidence>
<organism evidence="2 3">
    <name type="scientific">Mycolicibacillus koreensis</name>
    <dbReference type="NCBI Taxonomy" id="1069220"/>
    <lineage>
        <taxon>Bacteria</taxon>
        <taxon>Bacillati</taxon>
        <taxon>Actinomycetota</taxon>
        <taxon>Actinomycetes</taxon>
        <taxon>Mycobacteriales</taxon>
        <taxon>Mycobacteriaceae</taxon>
        <taxon>Mycolicibacillus</taxon>
    </lineage>
</organism>
<keyword evidence="2" id="KW-0378">Hydrolase</keyword>
<dbReference type="InterPro" id="IPR026555">
    <property type="entry name" value="NSL3/Tex30"/>
</dbReference>
<dbReference type="EMBL" id="NCXO01000074">
    <property type="protein sequence ID" value="OSC24887.1"/>
    <property type="molecule type" value="Genomic_DNA"/>
</dbReference>
<proteinExistence type="predicted"/>
<name>A0A7I7SF17_9MYCO</name>
<keyword evidence="3" id="KW-1185">Reference proteome</keyword>
<accession>A0A7I7SF17</accession>
<dbReference type="AlphaFoldDB" id="A0A7I7SF17"/>
<evidence type="ECO:0000259" key="1">
    <source>
        <dbReference type="Pfam" id="PF20408"/>
    </source>
</evidence>